<dbReference type="GO" id="GO:0032934">
    <property type="term" value="F:sterol binding"/>
    <property type="evidence" value="ECO:0007669"/>
    <property type="project" value="InterPro"/>
</dbReference>
<dbReference type="OrthoDB" id="6409159at2759"/>
<keyword evidence="5" id="KW-0813">Transport</keyword>
<dbReference type="VEuPathDB" id="FungiDB:TRICI_004814"/>
<feature type="domain" description="MD-2-related lipid-recognition" evidence="9">
    <location>
        <begin position="43"/>
        <end position="164"/>
    </location>
</feature>
<accession>A0A642UZ11</accession>
<evidence type="ECO:0000256" key="2">
    <source>
        <dbReference type="ARBA" id="ARBA00006370"/>
    </source>
</evidence>
<comment type="subunit">
    <text evidence="3">Monomer.</text>
</comment>
<dbReference type="GO" id="GO:0032366">
    <property type="term" value="P:intracellular sterol transport"/>
    <property type="evidence" value="ECO:0007669"/>
    <property type="project" value="InterPro"/>
</dbReference>
<dbReference type="FunFam" id="2.60.40.770:FF:000004">
    <property type="entry name" value="Phosphatidylglycerol/phosphatidylinositol transfer protein"/>
    <property type="match status" value="1"/>
</dbReference>
<evidence type="ECO:0000256" key="6">
    <source>
        <dbReference type="ARBA" id="ARBA00022729"/>
    </source>
</evidence>
<gene>
    <name evidence="10" type="ORF">TRICI_004814</name>
</gene>
<feature type="chain" id="PRO_5024996195" description="Phosphatidylglycerol/phosphatidylinositol transfer protein" evidence="8">
    <location>
        <begin position="17"/>
        <end position="170"/>
    </location>
</feature>
<dbReference type="SUPFAM" id="SSF81296">
    <property type="entry name" value="E set domains"/>
    <property type="match status" value="1"/>
</dbReference>
<dbReference type="AlphaFoldDB" id="A0A642UZ11"/>
<dbReference type="PANTHER" id="PTHR11306:SF0">
    <property type="entry name" value="PHOSPHATIDYLGLYCEROL_PHOSPHATIDYLINOSITOL TRANSFER PROTEIN"/>
    <property type="match status" value="1"/>
</dbReference>
<evidence type="ECO:0000256" key="4">
    <source>
        <dbReference type="ARBA" id="ARBA00016056"/>
    </source>
</evidence>
<dbReference type="InterPro" id="IPR014756">
    <property type="entry name" value="Ig_E-set"/>
</dbReference>
<evidence type="ECO:0000256" key="5">
    <source>
        <dbReference type="ARBA" id="ARBA00022448"/>
    </source>
</evidence>
<reference evidence="10" key="1">
    <citation type="journal article" date="2019" name="G3 (Bethesda)">
        <title>Genome Assemblies of Two Rare Opportunistic Yeast Pathogens: Diutina rugosa (syn. Candida rugosa) and Trichomonascus ciferrii (syn. Candida ciferrii).</title>
        <authorList>
            <person name="Mixao V."/>
            <person name="Saus E."/>
            <person name="Hansen A.P."/>
            <person name="Lass-Florl C."/>
            <person name="Gabaldon T."/>
        </authorList>
    </citation>
    <scope>NUCLEOTIDE SEQUENCE</scope>
    <source>
        <strain evidence="10">CBS 4856</strain>
    </source>
</reference>
<dbReference type="Pfam" id="PF02221">
    <property type="entry name" value="E1_DerP2_DerF2"/>
    <property type="match status" value="1"/>
</dbReference>
<keyword evidence="11" id="KW-1185">Reference proteome</keyword>
<dbReference type="InterPro" id="IPR033917">
    <property type="entry name" value="ML_PG-PI_TP"/>
</dbReference>
<name>A0A642UZ11_9ASCO</name>
<comment type="caution">
    <text evidence="10">The sequence shown here is derived from an EMBL/GenBank/DDBJ whole genome shotgun (WGS) entry which is preliminary data.</text>
</comment>
<dbReference type="EMBL" id="SWFS01000369">
    <property type="protein sequence ID" value="KAA8908160.1"/>
    <property type="molecule type" value="Genomic_DNA"/>
</dbReference>
<dbReference type="SMART" id="SM00737">
    <property type="entry name" value="ML"/>
    <property type="match status" value="1"/>
</dbReference>
<evidence type="ECO:0000259" key="9">
    <source>
        <dbReference type="SMART" id="SM00737"/>
    </source>
</evidence>
<protein>
    <recommendedName>
        <fullName evidence="4">Phosphatidylglycerol/phosphatidylinositol transfer protein</fullName>
    </recommendedName>
</protein>
<dbReference type="CDD" id="cd00917">
    <property type="entry name" value="PG-PI_TP"/>
    <property type="match status" value="1"/>
</dbReference>
<proteinExistence type="inferred from homology"/>
<dbReference type="Gene3D" id="2.60.40.770">
    <property type="match status" value="1"/>
</dbReference>
<dbReference type="InterPro" id="IPR039670">
    <property type="entry name" value="NPC2-like"/>
</dbReference>
<evidence type="ECO:0000256" key="7">
    <source>
        <dbReference type="ARBA" id="ARBA00023055"/>
    </source>
</evidence>
<comment type="function">
    <text evidence="1">Catalyzes the intermembrane transfer of phosphatidylglycerol and phosphatidylinositol.</text>
</comment>
<dbReference type="PANTHER" id="PTHR11306">
    <property type="entry name" value="NIEMANN PICK TYPE C2 PROTEIN NPC2-RELATED"/>
    <property type="match status" value="1"/>
</dbReference>
<evidence type="ECO:0000256" key="1">
    <source>
        <dbReference type="ARBA" id="ARBA00002053"/>
    </source>
</evidence>
<sequence>MKLLSVIVAFAGAVAGFEGLKLQNPFDLEPLQGGEPVPGESPFTLCDSDVPRLLDIDYINIDPNPPEKGKNLTIEAAGMLKKQVDEGAFVEVDVRYGYIRLVNEKFDLCEQIEHVDMECPLEEGPQTIKKVVELPNEVPPGRYLVNARAFTKDEELITCLSATVDFPYAF</sequence>
<comment type="similarity">
    <text evidence="2">Belongs to the NPC2 family.</text>
</comment>
<evidence type="ECO:0000256" key="3">
    <source>
        <dbReference type="ARBA" id="ARBA00011245"/>
    </source>
</evidence>
<evidence type="ECO:0000313" key="10">
    <source>
        <dbReference type="EMBL" id="KAA8908160.1"/>
    </source>
</evidence>
<keyword evidence="7" id="KW-0445">Lipid transport</keyword>
<evidence type="ECO:0000256" key="8">
    <source>
        <dbReference type="SAM" id="SignalP"/>
    </source>
</evidence>
<dbReference type="InterPro" id="IPR003172">
    <property type="entry name" value="ML_dom"/>
</dbReference>
<feature type="signal peptide" evidence="8">
    <location>
        <begin position="1"/>
        <end position="16"/>
    </location>
</feature>
<evidence type="ECO:0000313" key="11">
    <source>
        <dbReference type="Proteomes" id="UP000761534"/>
    </source>
</evidence>
<dbReference type="Proteomes" id="UP000761534">
    <property type="component" value="Unassembled WGS sequence"/>
</dbReference>
<organism evidence="10 11">
    <name type="scientific">Trichomonascus ciferrii</name>
    <dbReference type="NCBI Taxonomy" id="44093"/>
    <lineage>
        <taxon>Eukaryota</taxon>
        <taxon>Fungi</taxon>
        <taxon>Dikarya</taxon>
        <taxon>Ascomycota</taxon>
        <taxon>Saccharomycotina</taxon>
        <taxon>Dipodascomycetes</taxon>
        <taxon>Dipodascales</taxon>
        <taxon>Trichomonascaceae</taxon>
        <taxon>Trichomonascus</taxon>
        <taxon>Trichomonascus ciferrii complex</taxon>
    </lineage>
</organism>
<keyword evidence="6 8" id="KW-0732">Signal</keyword>